<comment type="caution">
    <text evidence="2">The sequence shown here is derived from an EMBL/GenBank/DDBJ whole genome shotgun (WGS) entry which is preliminary data.</text>
</comment>
<reference evidence="2 3" key="1">
    <citation type="submission" date="2017-02" db="EMBL/GenBank/DDBJ databases">
        <title>The new phylogeny of genus Mycobacterium.</title>
        <authorList>
            <person name="Tortoli E."/>
            <person name="Trovato A."/>
            <person name="Cirillo D.M."/>
        </authorList>
    </citation>
    <scope>NUCLEOTIDE SEQUENCE [LARGE SCALE GENOMIC DNA]</scope>
    <source>
        <strain evidence="2 3">IP1130001</strain>
    </source>
</reference>
<proteinExistence type="predicted"/>
<dbReference type="Proteomes" id="UP000243140">
    <property type="component" value="Unassembled WGS sequence"/>
</dbReference>
<name>A0ABX3STJ7_MYCMA</name>
<dbReference type="Pfam" id="PF00934">
    <property type="entry name" value="PE"/>
    <property type="match status" value="1"/>
</dbReference>
<sequence>MSTEKPAMTNPPTEVDPAAIDVVSMLTAVQFGTYGAMFQEVSARFAAAHEMFVKSLEINAESQETTGPGGDAATT</sequence>
<gene>
    <name evidence="2" type="ORF">BST29_12735</name>
</gene>
<dbReference type="Gene3D" id="1.10.287.850">
    <property type="entry name" value="HP0062-like domain"/>
    <property type="match status" value="1"/>
</dbReference>
<evidence type="ECO:0000259" key="1">
    <source>
        <dbReference type="Pfam" id="PF00934"/>
    </source>
</evidence>
<dbReference type="InterPro" id="IPR000084">
    <property type="entry name" value="PE-PGRS_N"/>
</dbReference>
<dbReference type="InterPro" id="IPR038332">
    <property type="entry name" value="PPE_sf"/>
</dbReference>
<keyword evidence="3" id="KW-1185">Reference proteome</keyword>
<dbReference type="SUPFAM" id="SSF140459">
    <property type="entry name" value="PE/PPE dimer-like"/>
    <property type="match status" value="1"/>
</dbReference>
<organism evidence="2 3">
    <name type="scientific">Mycobacterium malmoense</name>
    <dbReference type="NCBI Taxonomy" id="1780"/>
    <lineage>
        <taxon>Bacteria</taxon>
        <taxon>Bacillati</taxon>
        <taxon>Actinomycetota</taxon>
        <taxon>Actinomycetes</taxon>
        <taxon>Mycobacteriales</taxon>
        <taxon>Mycobacteriaceae</taxon>
        <taxon>Mycobacterium</taxon>
    </lineage>
</organism>
<accession>A0ABX3STJ7</accession>
<evidence type="ECO:0000313" key="2">
    <source>
        <dbReference type="EMBL" id="ORA82060.1"/>
    </source>
</evidence>
<feature type="domain" description="PE" evidence="1">
    <location>
        <begin position="3"/>
        <end position="62"/>
    </location>
</feature>
<evidence type="ECO:0000313" key="3">
    <source>
        <dbReference type="Proteomes" id="UP000243140"/>
    </source>
</evidence>
<dbReference type="EMBL" id="MVHV01000011">
    <property type="protein sequence ID" value="ORA82060.1"/>
    <property type="molecule type" value="Genomic_DNA"/>
</dbReference>
<protein>
    <recommendedName>
        <fullName evidence="1">PE domain-containing protein</fullName>
    </recommendedName>
</protein>